<dbReference type="EMBL" id="CAJNOQ010007413">
    <property type="protein sequence ID" value="CAF1167853.1"/>
    <property type="molecule type" value="Genomic_DNA"/>
</dbReference>
<evidence type="ECO:0000313" key="2">
    <source>
        <dbReference type="EMBL" id="CAF1167853.1"/>
    </source>
</evidence>
<evidence type="ECO:0000313" key="4">
    <source>
        <dbReference type="Proteomes" id="UP000663829"/>
    </source>
</evidence>
<evidence type="ECO:0008006" key="5">
    <source>
        <dbReference type="Google" id="ProtNLM"/>
    </source>
</evidence>
<keyword evidence="4" id="KW-1185">Reference proteome</keyword>
<feature type="compositionally biased region" description="Low complexity" evidence="1">
    <location>
        <begin position="112"/>
        <end position="123"/>
    </location>
</feature>
<reference evidence="2" key="1">
    <citation type="submission" date="2021-02" db="EMBL/GenBank/DDBJ databases">
        <authorList>
            <person name="Nowell W R."/>
        </authorList>
    </citation>
    <scope>NUCLEOTIDE SEQUENCE</scope>
</reference>
<name>A0A814U234_9BILA</name>
<sequence>MYYNRYNNMSENEKDRMCNGENLRQTLKQLATAEQRNNEASLKRHLTNSSEIITTNDDGEIEGDMDGFQINTYNRNNKRMNRNNNDSNNDKDERYSATRTYTNPNVKDNRNKQQQRNENNLNNTSDQQYQIPNTTTNQNGIRISKHAIDYATEYHYTPFKIQCEPKLKNQKNAAKLVCEILNYVKSDFTKLNPVYSKPLLFDMWWIDGSGYLQMIIKSIELYVFLCNKERYPQELMNMKLTAHPPQHLPPQLTAIIKWLKNSVTLEDLNEELKIKYKSIFNTEEMMGTANDRNRHVRIEMCDRNEFISLVNGGIINVYGQIYNVDEYLPAPKILICSKCNLPGHTKKSCESRCEICRRCGGDRKNREEHLECTIKIVTVIIFRPIISVQ</sequence>
<dbReference type="Proteomes" id="UP000663829">
    <property type="component" value="Unassembled WGS sequence"/>
</dbReference>
<feature type="region of interest" description="Disordered" evidence="1">
    <location>
        <begin position="54"/>
        <end position="140"/>
    </location>
</feature>
<dbReference type="Proteomes" id="UP000681722">
    <property type="component" value="Unassembled WGS sequence"/>
</dbReference>
<accession>A0A814U234</accession>
<gene>
    <name evidence="2" type="ORF">GPM918_LOCUS22022</name>
    <name evidence="3" type="ORF">SRO942_LOCUS22018</name>
</gene>
<organism evidence="2 4">
    <name type="scientific">Didymodactylos carnosus</name>
    <dbReference type="NCBI Taxonomy" id="1234261"/>
    <lineage>
        <taxon>Eukaryota</taxon>
        <taxon>Metazoa</taxon>
        <taxon>Spiralia</taxon>
        <taxon>Gnathifera</taxon>
        <taxon>Rotifera</taxon>
        <taxon>Eurotatoria</taxon>
        <taxon>Bdelloidea</taxon>
        <taxon>Philodinida</taxon>
        <taxon>Philodinidae</taxon>
        <taxon>Didymodactylos</taxon>
    </lineage>
</organism>
<proteinExistence type="predicted"/>
<protein>
    <recommendedName>
        <fullName evidence="5">CCHC-type domain-containing protein</fullName>
    </recommendedName>
</protein>
<dbReference type="EMBL" id="CAJOBC010007412">
    <property type="protein sequence ID" value="CAF3931489.1"/>
    <property type="molecule type" value="Genomic_DNA"/>
</dbReference>
<evidence type="ECO:0000256" key="1">
    <source>
        <dbReference type="SAM" id="MobiDB-lite"/>
    </source>
</evidence>
<evidence type="ECO:0000313" key="3">
    <source>
        <dbReference type="EMBL" id="CAF3931489.1"/>
    </source>
</evidence>
<dbReference type="AlphaFoldDB" id="A0A814U234"/>
<comment type="caution">
    <text evidence="2">The sequence shown here is derived from an EMBL/GenBank/DDBJ whole genome shotgun (WGS) entry which is preliminary data.</text>
</comment>
<feature type="compositionally biased region" description="Polar residues" evidence="1">
    <location>
        <begin position="124"/>
        <end position="140"/>
    </location>
</feature>